<feature type="compositionally biased region" description="Polar residues" evidence="1">
    <location>
        <begin position="73"/>
        <end position="85"/>
    </location>
</feature>
<name>A0A310SN45_9HYME</name>
<evidence type="ECO:0000313" key="3">
    <source>
        <dbReference type="Proteomes" id="UP000250275"/>
    </source>
</evidence>
<gene>
    <name evidence="2" type="ORF">WN48_07627</name>
</gene>
<proteinExistence type="predicted"/>
<feature type="region of interest" description="Disordered" evidence="1">
    <location>
        <begin position="42"/>
        <end position="85"/>
    </location>
</feature>
<organism evidence="2 3">
    <name type="scientific">Eufriesea mexicana</name>
    <dbReference type="NCBI Taxonomy" id="516756"/>
    <lineage>
        <taxon>Eukaryota</taxon>
        <taxon>Metazoa</taxon>
        <taxon>Ecdysozoa</taxon>
        <taxon>Arthropoda</taxon>
        <taxon>Hexapoda</taxon>
        <taxon>Insecta</taxon>
        <taxon>Pterygota</taxon>
        <taxon>Neoptera</taxon>
        <taxon>Endopterygota</taxon>
        <taxon>Hymenoptera</taxon>
        <taxon>Apocrita</taxon>
        <taxon>Aculeata</taxon>
        <taxon>Apoidea</taxon>
        <taxon>Anthophila</taxon>
        <taxon>Apidae</taxon>
        <taxon>Eufriesea</taxon>
    </lineage>
</organism>
<protein>
    <submittedName>
        <fullName evidence="2">Uncharacterized protein</fullName>
    </submittedName>
</protein>
<evidence type="ECO:0000256" key="1">
    <source>
        <dbReference type="SAM" id="MobiDB-lite"/>
    </source>
</evidence>
<dbReference type="Proteomes" id="UP000250275">
    <property type="component" value="Unassembled WGS sequence"/>
</dbReference>
<feature type="compositionally biased region" description="Low complexity" evidence="1">
    <location>
        <begin position="48"/>
        <end position="63"/>
    </location>
</feature>
<evidence type="ECO:0000313" key="2">
    <source>
        <dbReference type="EMBL" id="OAD62675.1"/>
    </source>
</evidence>
<sequence length="182" mass="19821">MCAMYYYASKLTAAALSGGGSFAGGGGAAGGGGGSAVCRCHETHREQQQQQQSPKRSQQQPPQTARHQPRSARVNTPTRGPTTSEHVVVEHPRPNHYHRHRTKHKGFSPTYIQVRYSRKRGSSTYTELPKFPRERLTGLKYWGCVLASTSFGDGGCLNNLGPCAYRLMGDLLVLAKGYPSGD</sequence>
<reference evidence="2 3" key="1">
    <citation type="submission" date="2015-07" db="EMBL/GenBank/DDBJ databases">
        <title>The genome of Eufriesea mexicana.</title>
        <authorList>
            <person name="Pan H."/>
            <person name="Kapheim K."/>
        </authorList>
    </citation>
    <scope>NUCLEOTIDE SEQUENCE [LARGE SCALE GENOMIC DNA]</scope>
    <source>
        <strain evidence="2">0111107269</strain>
        <tissue evidence="2">Whole body</tissue>
    </source>
</reference>
<dbReference type="EMBL" id="KQ759822">
    <property type="protein sequence ID" value="OAD62675.1"/>
    <property type="molecule type" value="Genomic_DNA"/>
</dbReference>
<accession>A0A310SN45</accession>
<dbReference type="AlphaFoldDB" id="A0A310SN45"/>
<keyword evidence="3" id="KW-1185">Reference proteome</keyword>